<name>A0A1G9V233_9HYPH</name>
<dbReference type="OrthoDB" id="1550253at2"/>
<evidence type="ECO:0000313" key="2">
    <source>
        <dbReference type="Proteomes" id="UP000198704"/>
    </source>
</evidence>
<evidence type="ECO:0000313" key="1">
    <source>
        <dbReference type="EMBL" id="SDM66282.1"/>
    </source>
</evidence>
<organism evidence="1 2">
    <name type="scientific">Methylobacterium phyllostachyos</name>
    <dbReference type="NCBI Taxonomy" id="582672"/>
    <lineage>
        <taxon>Bacteria</taxon>
        <taxon>Pseudomonadati</taxon>
        <taxon>Pseudomonadota</taxon>
        <taxon>Alphaproteobacteria</taxon>
        <taxon>Hyphomicrobiales</taxon>
        <taxon>Methylobacteriaceae</taxon>
        <taxon>Methylobacterium</taxon>
    </lineage>
</organism>
<dbReference type="RefSeq" id="WP_091714008.1">
    <property type="nucleotide sequence ID" value="NZ_FNHS01000003.1"/>
</dbReference>
<dbReference type="Proteomes" id="UP000198704">
    <property type="component" value="Unassembled WGS sequence"/>
</dbReference>
<dbReference type="EMBL" id="FNHS01000003">
    <property type="protein sequence ID" value="SDM66282.1"/>
    <property type="molecule type" value="Genomic_DNA"/>
</dbReference>
<gene>
    <name evidence="1" type="ORF">SAMN05216360_10346</name>
</gene>
<protein>
    <submittedName>
        <fullName evidence="1">Uncharacterized protein</fullName>
    </submittedName>
</protein>
<dbReference type="AlphaFoldDB" id="A0A1G9V233"/>
<sequence length="557" mass="63771">MSTANARDRVFLPHGALRPHTETQLSSVTNWCEYGVWGLTLHDGQPPWFVLIECFQILHSLAKSSTPLFQGITLPDGTQQHEHVEYTVPVNLNLRHLLFRDQEVSKIASKRSFDTQALWEELTKRTKEVDKRNSIDLKYLSSAFDDFDKFAKSLEILRSVEVESFNVSRWTSRHLLPLGPSMLFADVDDTSLSADKRIFRRTGEMLYLMLNRSSDAIRKDLEERVRTRIVDLQHPLNNLAQTLAGPKFGESTAKKPISFSTGYLPMPHMAVYDRLAEDWCSLLWLNSVQLEILLDPLMRLSAFHQITYTIRRAWDEAGGLGEPPPVVFDLSGSARKNPVQRLAADQYENHRVLPRRAVEHLLDRVPESDEWKELLQKSELPRKELAWTHLKERFLWPKQKTMGLATQTLEPEGQRQELLAAFQSATSHTVWTFMAAHAKRAGLVLARQKAGTWYSPSESFLEALVLANVTTPLEFGRFLDRLRKRYGIVVGPEQARQAFEGSLMSFEPFKANQVRLEERLAVLGYIDRKSDDCAFVINPFHDRIGDQREARPNGIAA</sequence>
<accession>A0A1G9V233</accession>
<dbReference type="STRING" id="582672.SAMN05216360_10346"/>
<reference evidence="2" key="1">
    <citation type="submission" date="2016-10" db="EMBL/GenBank/DDBJ databases">
        <authorList>
            <person name="Varghese N."/>
            <person name="Submissions S."/>
        </authorList>
    </citation>
    <scope>NUCLEOTIDE SEQUENCE [LARGE SCALE GENOMIC DNA]</scope>
    <source>
        <strain evidence="2">BL47</strain>
    </source>
</reference>
<proteinExistence type="predicted"/>
<keyword evidence="2" id="KW-1185">Reference proteome</keyword>